<dbReference type="HOGENOM" id="CLU_1599836_0_0_9"/>
<dbReference type="KEGG" id="cpas:Clopa_0800"/>
<keyword evidence="1" id="KW-0812">Transmembrane</keyword>
<organism evidence="2 3">
    <name type="scientific">Clostridium pasteurianum BC1</name>
    <dbReference type="NCBI Taxonomy" id="86416"/>
    <lineage>
        <taxon>Bacteria</taxon>
        <taxon>Bacillati</taxon>
        <taxon>Bacillota</taxon>
        <taxon>Clostridia</taxon>
        <taxon>Eubacteriales</taxon>
        <taxon>Clostridiaceae</taxon>
        <taxon>Clostridium</taxon>
    </lineage>
</organism>
<evidence type="ECO:0000256" key="1">
    <source>
        <dbReference type="SAM" id="Phobius"/>
    </source>
</evidence>
<dbReference type="PATRIC" id="fig|86416.3.peg.791"/>
<evidence type="ECO:0000313" key="2">
    <source>
        <dbReference type="EMBL" id="AGK95829.1"/>
    </source>
</evidence>
<dbReference type="Proteomes" id="UP000013523">
    <property type="component" value="Chromosome"/>
</dbReference>
<sequence>MNRKRILYILSAVILLVIVALSLYFSTFVQPKIVFIPQINKISSEEYKTILNNRQVVAEKGIEKYRNIDLQIKITNPILLIRNVKIEEDRTNMLYEYIKNNNNIQILDDSNSRMGNDTQYNENINIYLKNTSQNDLKNIIGNFRVRVSWKNIWGSQNYKIFYLKDYLK</sequence>
<keyword evidence="1" id="KW-1133">Transmembrane helix</keyword>
<proteinExistence type="predicted"/>
<evidence type="ECO:0000313" key="3">
    <source>
        <dbReference type="Proteomes" id="UP000013523"/>
    </source>
</evidence>
<dbReference type="STRING" id="86416.Clopa_0800"/>
<feature type="transmembrane region" description="Helical" evidence="1">
    <location>
        <begin position="7"/>
        <end position="25"/>
    </location>
</feature>
<dbReference type="EMBL" id="CP003261">
    <property type="protein sequence ID" value="AGK95829.1"/>
    <property type="molecule type" value="Genomic_DNA"/>
</dbReference>
<dbReference type="RefSeq" id="WP_015614153.1">
    <property type="nucleotide sequence ID" value="NC_021182.1"/>
</dbReference>
<dbReference type="eggNOG" id="ENOG50323HS">
    <property type="taxonomic scope" value="Bacteria"/>
</dbReference>
<accession>R4K5L6</accession>
<keyword evidence="1" id="KW-0472">Membrane</keyword>
<reference evidence="2 3" key="1">
    <citation type="submission" date="2012-01" db="EMBL/GenBank/DDBJ databases">
        <title>Complete sequence of chromosome of Clostridium pasteurianum BC1.</title>
        <authorList>
            <consortium name="US DOE Joint Genome Institute"/>
            <person name="Lucas S."/>
            <person name="Han J."/>
            <person name="Lapidus A."/>
            <person name="Cheng J.-F."/>
            <person name="Goodwin L."/>
            <person name="Pitluck S."/>
            <person name="Peters L."/>
            <person name="Mikhailova N."/>
            <person name="Teshima H."/>
            <person name="Detter J.C."/>
            <person name="Han C."/>
            <person name="Tapia R."/>
            <person name="Land M."/>
            <person name="Hauser L."/>
            <person name="Kyrpides N."/>
            <person name="Ivanova N."/>
            <person name="Pagani I."/>
            <person name="Dunn J."/>
            <person name="Taghavi S."/>
            <person name="Francis A."/>
            <person name="van der Lelie D."/>
            <person name="Woyke T."/>
        </authorList>
    </citation>
    <scope>NUCLEOTIDE SEQUENCE [LARGE SCALE GENOMIC DNA]</scope>
    <source>
        <strain evidence="2 3">BC1</strain>
    </source>
</reference>
<dbReference type="AlphaFoldDB" id="R4K5L6"/>
<keyword evidence="3" id="KW-1185">Reference proteome</keyword>
<name>R4K5L6_CLOPA</name>
<gene>
    <name evidence="2" type="ORF">Clopa_0800</name>
</gene>
<protein>
    <submittedName>
        <fullName evidence="2">Uncharacterized protein</fullName>
    </submittedName>
</protein>
<dbReference type="OrthoDB" id="1911739at2"/>